<feature type="coiled-coil region" evidence="1">
    <location>
        <begin position="211"/>
        <end position="238"/>
    </location>
</feature>
<dbReference type="CDD" id="cd22968">
    <property type="entry name" value="DD_EFCAB5"/>
    <property type="match status" value="1"/>
</dbReference>
<dbReference type="Gene3D" id="1.20.890.10">
    <property type="entry name" value="cAMP-dependent protein kinase regulatory subunit, dimerization-anchoring domain"/>
    <property type="match status" value="1"/>
</dbReference>
<gene>
    <name evidence="2" type="ORF">BRAN1462_LOCUS19303</name>
</gene>
<sequence length="445" mass="49148">MSRSKGEAFKNLKLDQAFFDKMMRKGAAITEGTAEDGAQDCDLYLMEKSVLPVLLQGLDALSRHVDKLGSGGGLIGGGRAPFNPLTWLAQYLLRNHPNKVRDHRTPLYLQLGDMAGVERGRRGLLRRRPEMADEWVALEAGSSLSVEDIPAYVQRLDDTWNLDGNFRQKLPADFHGVVRSPDGGPQITFSDFWDWFEPFVRQSDLVRTAALDAALAKKARAEELARRAAEERPRHQEKVQALLAVRRRLTEEFESISADMYTNEIVGQILNSSFSIQGVQEQEGGPPLRGDHIELVVAMLNVWGFEASPPPGDVWNGAALAAWQQWMEAYGPKGVAPRMDATTLRQLMDRDQFQAFLLNAHPAPAFDIGTQAHGSVEIRGLLDGDGLNGLADAVDEDTGQARQLVLPEPFVGLVRQRLADPSGEPVLCHADFVTQRITDVLPQAA</sequence>
<accession>A0A7S2JLK9</accession>
<proteinExistence type="predicted"/>
<evidence type="ECO:0000256" key="1">
    <source>
        <dbReference type="SAM" id="Coils"/>
    </source>
</evidence>
<organism evidence="2">
    <name type="scientific">Zooxanthella nutricula</name>
    <dbReference type="NCBI Taxonomy" id="1333877"/>
    <lineage>
        <taxon>Eukaryota</taxon>
        <taxon>Sar</taxon>
        <taxon>Alveolata</taxon>
        <taxon>Dinophyceae</taxon>
        <taxon>Peridiniales</taxon>
        <taxon>Peridiniales incertae sedis</taxon>
        <taxon>Zooxanthella</taxon>
    </lineage>
</organism>
<evidence type="ECO:0000313" key="2">
    <source>
        <dbReference type="EMBL" id="CAD9550662.1"/>
    </source>
</evidence>
<protein>
    <submittedName>
        <fullName evidence="2">Uncharacterized protein</fullName>
    </submittedName>
</protein>
<dbReference type="AlphaFoldDB" id="A0A7S2JLK9"/>
<keyword evidence="1" id="KW-0175">Coiled coil</keyword>
<name>A0A7S2JLK9_9DINO</name>
<reference evidence="2" key="1">
    <citation type="submission" date="2021-01" db="EMBL/GenBank/DDBJ databases">
        <authorList>
            <person name="Corre E."/>
            <person name="Pelletier E."/>
            <person name="Niang G."/>
            <person name="Scheremetjew M."/>
            <person name="Finn R."/>
            <person name="Kale V."/>
            <person name="Holt S."/>
            <person name="Cochrane G."/>
            <person name="Meng A."/>
            <person name="Brown T."/>
            <person name="Cohen L."/>
        </authorList>
    </citation>
    <scope>NUCLEOTIDE SEQUENCE</scope>
    <source>
        <strain evidence="2">RCC3387</strain>
    </source>
</reference>
<dbReference type="EMBL" id="HBGW01030459">
    <property type="protein sequence ID" value="CAD9550662.1"/>
    <property type="molecule type" value="Transcribed_RNA"/>
</dbReference>